<dbReference type="InterPro" id="IPR036908">
    <property type="entry name" value="RlpA-like_sf"/>
</dbReference>
<dbReference type="OrthoDB" id="681754at2759"/>
<dbReference type="InterPro" id="IPR007118">
    <property type="entry name" value="Expan_Lol_pI"/>
</dbReference>
<dbReference type="Pfam" id="PF01357">
    <property type="entry name" value="Expansin_C"/>
    <property type="match status" value="1"/>
</dbReference>
<dbReference type="SUPFAM" id="SSF50685">
    <property type="entry name" value="Barwin-like endoglucanases"/>
    <property type="match status" value="1"/>
</dbReference>
<evidence type="ECO:0000259" key="7">
    <source>
        <dbReference type="PROSITE" id="PS50842"/>
    </source>
</evidence>
<evidence type="ECO:0000256" key="4">
    <source>
        <dbReference type="ARBA" id="ARBA00023316"/>
    </source>
</evidence>
<accession>A0A1E5WMS0</accession>
<dbReference type="PROSITE" id="PS50842">
    <property type="entry name" value="EXPANSIN_EG45"/>
    <property type="match status" value="1"/>
</dbReference>
<evidence type="ECO:0000256" key="6">
    <source>
        <dbReference type="SAM" id="SignalP"/>
    </source>
</evidence>
<dbReference type="InterPro" id="IPR036749">
    <property type="entry name" value="Expansin_CBD_sf"/>
</dbReference>
<dbReference type="InterPro" id="IPR007117">
    <property type="entry name" value="Expansin_CBD"/>
</dbReference>
<name>A0A1E5WMS0_9POAL</name>
<keyword evidence="3" id="KW-0325">Glycoprotein</keyword>
<dbReference type="PANTHER" id="PTHR31692:SF25">
    <property type="entry name" value="EXPANSIN-LIKE A4"/>
    <property type="match status" value="1"/>
</dbReference>
<gene>
    <name evidence="9" type="ORF">BAE44_0000299</name>
</gene>
<dbReference type="GO" id="GO:0071555">
    <property type="term" value="P:cell wall organization"/>
    <property type="evidence" value="ECO:0007669"/>
    <property type="project" value="UniProtKB-KW"/>
</dbReference>
<keyword evidence="2" id="KW-0964">Secreted</keyword>
<dbReference type="InterPro" id="IPR007112">
    <property type="entry name" value="Expansin/allergen_DPBB_dom"/>
</dbReference>
<keyword evidence="6" id="KW-0732">Signal</keyword>
<dbReference type="Gene3D" id="2.40.40.10">
    <property type="entry name" value="RlpA-like domain"/>
    <property type="match status" value="1"/>
</dbReference>
<reference evidence="9 10" key="1">
    <citation type="submission" date="2016-09" db="EMBL/GenBank/DDBJ databases">
        <title>The draft genome of Dichanthelium oligosanthes: A C3 panicoid grass species.</title>
        <authorList>
            <person name="Studer A.J."/>
            <person name="Schnable J.C."/>
            <person name="Brutnell T.P."/>
        </authorList>
    </citation>
    <scope>NUCLEOTIDE SEQUENCE [LARGE SCALE GENOMIC DNA]</scope>
    <source>
        <strain evidence="10">cv. Kellogg 1175</strain>
        <tissue evidence="9">Leaf</tissue>
    </source>
</reference>
<dbReference type="Proteomes" id="UP000095767">
    <property type="component" value="Unassembled WGS sequence"/>
</dbReference>
<evidence type="ECO:0000259" key="8">
    <source>
        <dbReference type="PROSITE" id="PS50843"/>
    </source>
</evidence>
<feature type="chain" id="PRO_5009189409" evidence="6">
    <location>
        <begin position="26"/>
        <end position="298"/>
    </location>
</feature>
<organism evidence="9 10">
    <name type="scientific">Dichanthelium oligosanthes</name>
    <dbReference type="NCBI Taxonomy" id="888268"/>
    <lineage>
        <taxon>Eukaryota</taxon>
        <taxon>Viridiplantae</taxon>
        <taxon>Streptophyta</taxon>
        <taxon>Embryophyta</taxon>
        <taxon>Tracheophyta</taxon>
        <taxon>Spermatophyta</taxon>
        <taxon>Magnoliopsida</taxon>
        <taxon>Liliopsida</taxon>
        <taxon>Poales</taxon>
        <taxon>Poaceae</taxon>
        <taxon>PACMAD clade</taxon>
        <taxon>Panicoideae</taxon>
        <taxon>Panicodae</taxon>
        <taxon>Paniceae</taxon>
        <taxon>Dichantheliinae</taxon>
        <taxon>Dichanthelium</taxon>
    </lineage>
</organism>
<keyword evidence="10" id="KW-1185">Reference proteome</keyword>
<keyword evidence="4" id="KW-0961">Cell wall biogenesis/degradation</keyword>
<evidence type="ECO:0000256" key="2">
    <source>
        <dbReference type="ARBA" id="ARBA00022525"/>
    </source>
</evidence>
<sequence>MAAAAAMALLLLLFTISQFMPLASCSPSNYYCDWCPRHSTASLFPPAAAADLNGTDSRCGACGYDAAMAAELNGGGHFAAAEFFRDGAGCGTCYQLRCRDRRVCGDGGVKVVVTDAANRTGFLLTREAFAAMARRGMADQLLAGALDNVHVDFRRIPCEYKKNLAVRVEEDGSRSPSHLAVRFLYQAGQTDIAAVEIAQAATTNHTVQPSWRAMARLRKGGRVVWRTTRAPAGPLQLRLVVTAGVGGKWLRAQEAVLPADWRPGQAYDTGLRVTDVALRTCSRSCRARAGGGNDEELR</sequence>
<feature type="domain" description="Expansin-like EG45" evidence="7">
    <location>
        <begin position="59"/>
        <end position="163"/>
    </location>
</feature>
<evidence type="ECO:0000313" key="9">
    <source>
        <dbReference type="EMBL" id="OEL38682.1"/>
    </source>
</evidence>
<comment type="caution">
    <text evidence="9">The sequence shown here is derived from an EMBL/GenBank/DDBJ whole genome shotgun (WGS) entry which is preliminary data.</text>
</comment>
<feature type="domain" description="Expansin-like CBD" evidence="8">
    <location>
        <begin position="177"/>
        <end position="269"/>
    </location>
</feature>
<proteinExistence type="inferred from homology"/>
<dbReference type="Gene3D" id="2.60.40.760">
    <property type="entry name" value="Expansin, cellulose-binding-like domain"/>
    <property type="match status" value="1"/>
</dbReference>
<dbReference type="GO" id="GO:0005576">
    <property type="term" value="C:extracellular region"/>
    <property type="evidence" value="ECO:0007669"/>
    <property type="project" value="UniProtKB-SubCell"/>
</dbReference>
<dbReference type="SUPFAM" id="SSF49590">
    <property type="entry name" value="PHL pollen allergen"/>
    <property type="match status" value="1"/>
</dbReference>
<dbReference type="STRING" id="888268.A0A1E5WMS0"/>
<protein>
    <submittedName>
        <fullName evidence="9">Expansin-like A4</fullName>
    </submittedName>
</protein>
<dbReference type="PANTHER" id="PTHR31692">
    <property type="entry name" value="EXPANSIN-B3"/>
    <property type="match status" value="1"/>
</dbReference>
<feature type="signal peptide" evidence="6">
    <location>
        <begin position="1"/>
        <end position="25"/>
    </location>
</feature>
<comment type="similarity">
    <text evidence="5">Belongs to the expansin family.</text>
</comment>
<evidence type="ECO:0000256" key="1">
    <source>
        <dbReference type="ARBA" id="ARBA00004613"/>
    </source>
</evidence>
<dbReference type="PROSITE" id="PS50843">
    <property type="entry name" value="EXPANSIN_CBD"/>
    <property type="match status" value="1"/>
</dbReference>
<evidence type="ECO:0000313" key="10">
    <source>
        <dbReference type="Proteomes" id="UP000095767"/>
    </source>
</evidence>
<comment type="subcellular location">
    <subcellularLocation>
        <location evidence="1">Secreted</location>
    </subcellularLocation>
</comment>
<dbReference type="AlphaFoldDB" id="A0A1E5WMS0"/>
<evidence type="ECO:0000256" key="3">
    <source>
        <dbReference type="ARBA" id="ARBA00023180"/>
    </source>
</evidence>
<dbReference type="EMBL" id="LWDX02000903">
    <property type="protein sequence ID" value="OEL38682.1"/>
    <property type="molecule type" value="Genomic_DNA"/>
</dbReference>
<dbReference type="PRINTS" id="PR01225">
    <property type="entry name" value="EXPANSNFAMLY"/>
</dbReference>
<evidence type="ECO:0000256" key="5">
    <source>
        <dbReference type="RuleBase" id="RU003460"/>
    </source>
</evidence>